<dbReference type="EMBL" id="JAVKGS010000002">
    <property type="protein sequence ID" value="MDR5691891.1"/>
    <property type="molecule type" value="Genomic_DNA"/>
</dbReference>
<reference evidence="2" key="1">
    <citation type="submission" date="2023-07" db="EMBL/GenBank/DDBJ databases">
        <title>Description of three actinobacteria isolated from air of manufacturing shop in a pharmaceutical factory.</title>
        <authorList>
            <person name="Zhang D.-F."/>
        </authorList>
    </citation>
    <scope>NUCLEOTIDE SEQUENCE [LARGE SCALE GENOMIC DNA]</scope>
    <source>
        <strain evidence="2">CCTCC AB 2011122</strain>
    </source>
</reference>
<accession>A0ABU1FJF6</accession>
<sequence length="385" mass="42910">MGDARSSNAKRIRLTGERFRGGRLPIDSLIELQRYQDAIRRLAEHEWYHDHPDEALPADFDESVSLTIERIGDGSADVFLAFEQHAAYVQYQEEARDAVDATIAAAYAGESLPYLPSLPRDAANEVREELARIGETLEANQAIEFFAYGEEAPPVIITTETRPRAQANLILTDFLSPPDELAPPSTLETRQESLVGRVTAVDADSTRFEMLTSTGRVHGWYRDNVALLEDLRAVLNSAEEGPLTRVTGELQFKNGEPTRFWKASLIERFEFDESPTGERLTQFAMLPSGWEDGEGNQISSVALEGAQSVLRQIEHAGLPLPGLFPTSEGGVLLEWADLSSVMSIEVLEDGAFELFRLVADERHGTHSETKNAEDAVWFIMEGYRR</sequence>
<organism evidence="1 2">
    <name type="scientific">Agromyces indicus</name>
    <dbReference type="NCBI Taxonomy" id="758919"/>
    <lineage>
        <taxon>Bacteria</taxon>
        <taxon>Bacillati</taxon>
        <taxon>Actinomycetota</taxon>
        <taxon>Actinomycetes</taxon>
        <taxon>Micrococcales</taxon>
        <taxon>Microbacteriaceae</taxon>
        <taxon>Agromyces</taxon>
    </lineage>
</organism>
<evidence type="ECO:0000313" key="1">
    <source>
        <dbReference type="EMBL" id="MDR5691891.1"/>
    </source>
</evidence>
<keyword evidence="2" id="KW-1185">Reference proteome</keyword>
<dbReference type="Proteomes" id="UP001260072">
    <property type="component" value="Unassembled WGS sequence"/>
</dbReference>
<name>A0ABU1FJF6_9MICO</name>
<dbReference type="RefSeq" id="WP_310520475.1">
    <property type="nucleotide sequence ID" value="NZ_BAABBS010000002.1"/>
</dbReference>
<protein>
    <submittedName>
        <fullName evidence="1">Uncharacterized protein</fullName>
    </submittedName>
</protein>
<comment type="caution">
    <text evidence="1">The sequence shown here is derived from an EMBL/GenBank/DDBJ whole genome shotgun (WGS) entry which is preliminary data.</text>
</comment>
<proteinExistence type="predicted"/>
<gene>
    <name evidence="1" type="ORF">RH861_07410</name>
</gene>
<evidence type="ECO:0000313" key="2">
    <source>
        <dbReference type="Proteomes" id="UP001260072"/>
    </source>
</evidence>